<dbReference type="NCBIfam" id="TIGR01730">
    <property type="entry name" value="RND_mfp"/>
    <property type="match status" value="1"/>
</dbReference>
<dbReference type="Pfam" id="PF25917">
    <property type="entry name" value="BSH_RND"/>
    <property type="match status" value="1"/>
</dbReference>
<comment type="similarity">
    <text evidence="1">Belongs to the membrane fusion protein (MFP) (TC 8.A.1) family.</text>
</comment>
<dbReference type="Gene3D" id="2.40.30.170">
    <property type="match status" value="1"/>
</dbReference>
<keyword evidence="3" id="KW-0732">Signal</keyword>
<dbReference type="Gene3D" id="1.10.287.470">
    <property type="entry name" value="Helix hairpin bin"/>
    <property type="match status" value="1"/>
</dbReference>
<protein>
    <submittedName>
        <fullName evidence="7">Efflux RND transporter periplasmic adaptor subunit</fullName>
    </submittedName>
</protein>
<evidence type="ECO:0000259" key="5">
    <source>
        <dbReference type="Pfam" id="PF25954"/>
    </source>
</evidence>
<organism evidence="7 8">
    <name type="scientific">Gemmobacter denitrificans</name>
    <dbReference type="NCBI Taxonomy" id="3123040"/>
    <lineage>
        <taxon>Bacteria</taxon>
        <taxon>Pseudomonadati</taxon>
        <taxon>Pseudomonadota</taxon>
        <taxon>Alphaproteobacteria</taxon>
        <taxon>Rhodobacterales</taxon>
        <taxon>Paracoccaceae</taxon>
        <taxon>Gemmobacter</taxon>
    </lineage>
</organism>
<evidence type="ECO:0000256" key="2">
    <source>
        <dbReference type="SAM" id="Coils"/>
    </source>
</evidence>
<dbReference type="Gene3D" id="2.40.50.100">
    <property type="match status" value="1"/>
</dbReference>
<feature type="chain" id="PRO_5045137450" evidence="3">
    <location>
        <begin position="25"/>
        <end position="393"/>
    </location>
</feature>
<dbReference type="Gene3D" id="2.40.420.20">
    <property type="match status" value="1"/>
</dbReference>
<dbReference type="InterPro" id="IPR058637">
    <property type="entry name" value="YknX-like_C"/>
</dbReference>
<dbReference type="Proteomes" id="UP001431963">
    <property type="component" value="Unassembled WGS sequence"/>
</dbReference>
<dbReference type="PANTHER" id="PTHR30469:SF15">
    <property type="entry name" value="HLYD FAMILY OF SECRETION PROTEINS"/>
    <property type="match status" value="1"/>
</dbReference>
<gene>
    <name evidence="7" type="ORF">V6590_10270</name>
</gene>
<comment type="caution">
    <text evidence="7">The sequence shown here is derived from an EMBL/GenBank/DDBJ whole genome shotgun (WGS) entry which is preliminary data.</text>
</comment>
<proteinExistence type="inferred from homology"/>
<evidence type="ECO:0000259" key="6">
    <source>
        <dbReference type="Pfam" id="PF25989"/>
    </source>
</evidence>
<dbReference type="Pfam" id="PF25954">
    <property type="entry name" value="Beta-barrel_RND_2"/>
    <property type="match status" value="1"/>
</dbReference>
<reference evidence="7" key="1">
    <citation type="submission" date="2024-02" db="EMBL/GenBank/DDBJ databases">
        <title>Genome sequences of strain Gemmobacter sp. JM10B15.</title>
        <authorList>
            <person name="Zhang M."/>
        </authorList>
    </citation>
    <scope>NUCLEOTIDE SEQUENCE</scope>
    <source>
        <strain evidence="7">JM10B15</strain>
    </source>
</reference>
<evidence type="ECO:0000256" key="1">
    <source>
        <dbReference type="ARBA" id="ARBA00009477"/>
    </source>
</evidence>
<evidence type="ECO:0000259" key="4">
    <source>
        <dbReference type="Pfam" id="PF25917"/>
    </source>
</evidence>
<accession>A0ABU8BWA3</accession>
<name>A0ABU8BWA3_9RHOB</name>
<feature type="domain" description="YknX-like C-terminal permuted SH3-like" evidence="6">
    <location>
        <begin position="320"/>
        <end position="386"/>
    </location>
</feature>
<feature type="domain" description="CusB-like beta-barrel" evidence="5">
    <location>
        <begin position="244"/>
        <end position="312"/>
    </location>
</feature>
<feature type="signal peptide" evidence="3">
    <location>
        <begin position="1"/>
        <end position="24"/>
    </location>
</feature>
<dbReference type="SUPFAM" id="SSF111369">
    <property type="entry name" value="HlyD-like secretion proteins"/>
    <property type="match status" value="2"/>
</dbReference>
<dbReference type="InterPro" id="IPR006143">
    <property type="entry name" value="RND_pump_MFP"/>
</dbReference>
<dbReference type="InterPro" id="IPR058625">
    <property type="entry name" value="MdtA-like_BSH"/>
</dbReference>
<dbReference type="EMBL" id="JBALHR010000005">
    <property type="protein sequence ID" value="MEH7828535.1"/>
    <property type="molecule type" value="Genomic_DNA"/>
</dbReference>
<dbReference type="PANTHER" id="PTHR30469">
    <property type="entry name" value="MULTIDRUG RESISTANCE PROTEIN MDTA"/>
    <property type="match status" value="1"/>
</dbReference>
<keyword evidence="2" id="KW-0175">Coiled coil</keyword>
<feature type="domain" description="Multidrug resistance protein MdtA-like barrel-sandwich hybrid" evidence="4">
    <location>
        <begin position="67"/>
        <end position="231"/>
    </location>
</feature>
<sequence>MAMRATTFTMILALGAATPLTGLAETAAAPDAPAAATALPAISVSQVTKMRLADRIIAGGLVGAVEEVLVQPLVEGQPIETLEAEVGDYVEAGQVLATLSPSTLELQRSQLKAALAAARAAVAQAEAGVLEARASADEAARVAERSRALKKSGNASQAALDQAEAAATAAAARAEAAQQTLESAMAQVESAEAQLANIELNLTRTRVVAPVAGEVLARNAQVGAVASAAGQPMFTLMKDGALEVKAEIAEADLVRLQPGMAALIRTVGRSEPMTGSVRLVEPGVNTSTRLGIARIEIENARIVRSGMYADAEILVAEREALAVPVSAVGGNAEGAIVRRVVNGKVSEVPVVTGIRDGAMVEVVEGLSAGDLIVTKAGAFVRDGDLVNPVMATQ</sequence>
<evidence type="ECO:0000313" key="7">
    <source>
        <dbReference type="EMBL" id="MEH7828535.1"/>
    </source>
</evidence>
<dbReference type="InterPro" id="IPR058792">
    <property type="entry name" value="Beta-barrel_RND_2"/>
</dbReference>
<dbReference type="RefSeq" id="WP_335422583.1">
    <property type="nucleotide sequence ID" value="NZ_JBALHR010000005.1"/>
</dbReference>
<dbReference type="Pfam" id="PF25989">
    <property type="entry name" value="YknX_C"/>
    <property type="match status" value="1"/>
</dbReference>
<keyword evidence="8" id="KW-1185">Reference proteome</keyword>
<evidence type="ECO:0000313" key="8">
    <source>
        <dbReference type="Proteomes" id="UP001431963"/>
    </source>
</evidence>
<evidence type="ECO:0000256" key="3">
    <source>
        <dbReference type="SAM" id="SignalP"/>
    </source>
</evidence>
<feature type="coiled-coil region" evidence="2">
    <location>
        <begin position="160"/>
        <end position="208"/>
    </location>
</feature>